<evidence type="ECO:0000313" key="2">
    <source>
        <dbReference type="EMBL" id="MEZ7198345.1"/>
    </source>
</evidence>
<keyword evidence="2" id="KW-0378">Hydrolase</keyword>
<dbReference type="GO" id="GO:0016787">
    <property type="term" value="F:hydrolase activity"/>
    <property type="evidence" value="ECO:0007669"/>
    <property type="project" value="UniProtKB-KW"/>
</dbReference>
<feature type="transmembrane region" description="Helical" evidence="1">
    <location>
        <begin position="126"/>
        <end position="147"/>
    </location>
</feature>
<dbReference type="InterPro" id="IPR053170">
    <property type="entry name" value="Transcription_regulator"/>
</dbReference>
<dbReference type="PANTHER" id="PTHR40031">
    <property type="entry name" value="HYPOTHETICAL MEMBRANE SPANNING PROTEIN"/>
    <property type="match status" value="1"/>
</dbReference>
<keyword evidence="1" id="KW-0812">Transmembrane</keyword>
<feature type="transmembrane region" description="Helical" evidence="1">
    <location>
        <begin position="58"/>
        <end position="79"/>
    </location>
</feature>
<evidence type="ECO:0000313" key="3">
    <source>
        <dbReference type="Proteomes" id="UP001568698"/>
    </source>
</evidence>
<dbReference type="EMBL" id="JBGLYH010000063">
    <property type="protein sequence ID" value="MEZ7198345.1"/>
    <property type="molecule type" value="Genomic_DNA"/>
</dbReference>
<dbReference type="Proteomes" id="UP001568698">
    <property type="component" value="Unassembled WGS sequence"/>
</dbReference>
<comment type="caution">
    <text evidence="2">The sequence shown here is derived from an EMBL/GenBank/DDBJ whole genome shotgun (WGS) entry which is preliminary data.</text>
</comment>
<gene>
    <name evidence="2" type="ORF">AB6M95_16450</name>
</gene>
<feature type="transmembrane region" description="Helical" evidence="1">
    <location>
        <begin position="154"/>
        <end position="176"/>
    </location>
</feature>
<dbReference type="RefSeq" id="WP_371387836.1">
    <property type="nucleotide sequence ID" value="NZ_JBGLYH010000063.1"/>
</dbReference>
<dbReference type="Pfam" id="PF04307">
    <property type="entry name" value="YdjM"/>
    <property type="match status" value="1"/>
</dbReference>
<protein>
    <submittedName>
        <fullName evidence="2">Metal-dependent hydrolase</fullName>
    </submittedName>
</protein>
<dbReference type="InterPro" id="IPR007404">
    <property type="entry name" value="YdjM-like"/>
</dbReference>
<keyword evidence="1" id="KW-1133">Transmembrane helix</keyword>
<name>A0ABV4K6T8_9BACT</name>
<keyword evidence="3" id="KW-1185">Reference proteome</keyword>
<keyword evidence="1" id="KW-0472">Membrane</keyword>
<accession>A0ABV4K6T8</accession>
<organism evidence="2 3">
    <name type="scientific">Pseudodesulfovibrio karagichevae</name>
    <dbReference type="NCBI Taxonomy" id="3239305"/>
    <lineage>
        <taxon>Bacteria</taxon>
        <taxon>Pseudomonadati</taxon>
        <taxon>Thermodesulfobacteriota</taxon>
        <taxon>Desulfovibrionia</taxon>
        <taxon>Desulfovibrionales</taxon>
        <taxon>Desulfovibrionaceae</taxon>
    </lineage>
</organism>
<feature type="transmembrane region" description="Helical" evidence="1">
    <location>
        <begin position="91"/>
        <end position="114"/>
    </location>
</feature>
<sequence length="342" mass="38653">MDPLTHLSSGLMGGLAARRWFPEAKFLVPACLFAAWMPDMDIFFGDGPEFNLLYHRGVSTSFFGTFFLALALAGLYKLVSRRTPFVRAAALFYALALTHVWLDLITTYGTQLLAPFSNHRFALDGAFIIDPVFTLTTLALILAAWLIKKHRHAIALTGMAWFFLYPLANMGMGAVLQNVYAHRLDAEGVAYEHVHVTPDALSPRFWKVVVTAGPDYLLDTMDLFGDREPAAPLRVRRADKTFLRKLGEQQSMFATYAWFTKWPYVEETDTPEGRRLVFHDLRFTSTNPVMAWYYRGKQPPFTLTAQLDKSGRLTAWSYEGGVRTQDNNGDGGFRTGIEEKLQ</sequence>
<dbReference type="PANTHER" id="PTHR40031:SF1">
    <property type="entry name" value="MEMBRANE-BOUND METAL-DEPENDENT HYDROLASE"/>
    <property type="match status" value="1"/>
</dbReference>
<evidence type="ECO:0000256" key="1">
    <source>
        <dbReference type="SAM" id="Phobius"/>
    </source>
</evidence>
<proteinExistence type="predicted"/>
<reference evidence="2 3" key="1">
    <citation type="submission" date="2024-08" db="EMBL/GenBank/DDBJ databases">
        <title>Sulfate-reducing bacteria isolated from formation water of the oil field in Kazakhstan and description of Pseudodesulfovibrio sp.</title>
        <authorList>
            <person name="Bidzhieva S.K."/>
            <person name="Tourova T.P."/>
            <person name="Grouzdev D.S."/>
            <person name="Beletsky A.V."/>
            <person name="Sokolova D.S."/>
            <person name="Samigullina S.R."/>
            <person name="Poltaraus A.B."/>
            <person name="Avtukh A.N."/>
            <person name="Tereshina V.M."/>
            <person name="Zhaparov N.S."/>
            <person name="Mardanov A.V."/>
            <person name="Nazina T.N."/>
        </authorList>
    </citation>
    <scope>NUCLEOTIDE SEQUENCE [LARGE SCALE GENOMIC DNA]</scope>
    <source>
        <strain evidence="2 3">9FUS</strain>
    </source>
</reference>